<reference evidence="1 2" key="1">
    <citation type="submission" date="2019-05" db="EMBL/GenBank/DDBJ databases">
        <title>Another draft genome of Portunus trituberculatus and its Hox gene families provides insights of decapod evolution.</title>
        <authorList>
            <person name="Jeong J.-H."/>
            <person name="Song I."/>
            <person name="Kim S."/>
            <person name="Choi T."/>
            <person name="Kim D."/>
            <person name="Ryu S."/>
            <person name="Kim W."/>
        </authorList>
    </citation>
    <scope>NUCLEOTIDE SEQUENCE [LARGE SCALE GENOMIC DNA]</scope>
    <source>
        <tissue evidence="1">Muscle</tissue>
    </source>
</reference>
<name>A0A5B7ETT7_PORTR</name>
<evidence type="ECO:0000313" key="1">
    <source>
        <dbReference type="EMBL" id="MPC35694.1"/>
    </source>
</evidence>
<gene>
    <name evidence="1" type="ORF">E2C01_029122</name>
</gene>
<evidence type="ECO:0000313" key="2">
    <source>
        <dbReference type="Proteomes" id="UP000324222"/>
    </source>
</evidence>
<proteinExistence type="predicted"/>
<comment type="caution">
    <text evidence="1">The sequence shown here is derived from an EMBL/GenBank/DDBJ whole genome shotgun (WGS) entry which is preliminary data.</text>
</comment>
<dbReference type="Proteomes" id="UP000324222">
    <property type="component" value="Unassembled WGS sequence"/>
</dbReference>
<dbReference type="EMBL" id="VSRR010003325">
    <property type="protein sequence ID" value="MPC35694.1"/>
    <property type="molecule type" value="Genomic_DNA"/>
</dbReference>
<protein>
    <submittedName>
        <fullName evidence="1">Uncharacterized protein</fullName>
    </submittedName>
</protein>
<accession>A0A5B7ETT7</accession>
<dbReference type="AlphaFoldDB" id="A0A5B7ETT7"/>
<keyword evidence="2" id="KW-1185">Reference proteome</keyword>
<organism evidence="1 2">
    <name type="scientific">Portunus trituberculatus</name>
    <name type="common">Swimming crab</name>
    <name type="synonym">Neptunus trituberculatus</name>
    <dbReference type="NCBI Taxonomy" id="210409"/>
    <lineage>
        <taxon>Eukaryota</taxon>
        <taxon>Metazoa</taxon>
        <taxon>Ecdysozoa</taxon>
        <taxon>Arthropoda</taxon>
        <taxon>Crustacea</taxon>
        <taxon>Multicrustacea</taxon>
        <taxon>Malacostraca</taxon>
        <taxon>Eumalacostraca</taxon>
        <taxon>Eucarida</taxon>
        <taxon>Decapoda</taxon>
        <taxon>Pleocyemata</taxon>
        <taxon>Brachyura</taxon>
        <taxon>Eubrachyura</taxon>
        <taxon>Portunoidea</taxon>
        <taxon>Portunidae</taxon>
        <taxon>Portuninae</taxon>
        <taxon>Portunus</taxon>
    </lineage>
</organism>
<sequence>MKQCGEGLNTYCRRSRRQEQTSTMAVTRQQDEAILVSGREDTKREKELRSNLLEVLVWVVAVSEMLVVRRLREGS</sequence>